<keyword evidence="2" id="KW-1185">Reference proteome</keyword>
<evidence type="ECO:0000313" key="2">
    <source>
        <dbReference type="Proteomes" id="UP001056120"/>
    </source>
</evidence>
<dbReference type="EMBL" id="CM042022">
    <property type="protein sequence ID" value="KAI3815942.1"/>
    <property type="molecule type" value="Genomic_DNA"/>
</dbReference>
<name>A0ACB9J752_9ASTR</name>
<accession>A0ACB9J752</accession>
<sequence>MKVKLQSLMVEFEGGKSLKPDQEKESEGGKSFKPNEKRQRLISTGRCARDEKSHSGSTYSRFVSAFYLTLSHTFTLRWWIHHQFSTLILHPSLSTIRNRIEGLTYQDQQASVSSFNERL</sequence>
<proteinExistence type="predicted"/>
<gene>
    <name evidence="1" type="ORF">L1987_15626</name>
</gene>
<reference evidence="1 2" key="2">
    <citation type="journal article" date="2022" name="Mol. Ecol. Resour.">
        <title>The genomes of chicory, endive, great burdock and yacon provide insights into Asteraceae paleo-polyploidization history and plant inulin production.</title>
        <authorList>
            <person name="Fan W."/>
            <person name="Wang S."/>
            <person name="Wang H."/>
            <person name="Wang A."/>
            <person name="Jiang F."/>
            <person name="Liu H."/>
            <person name="Zhao H."/>
            <person name="Xu D."/>
            <person name="Zhang Y."/>
        </authorList>
    </citation>
    <scope>NUCLEOTIDE SEQUENCE [LARGE SCALE GENOMIC DNA]</scope>
    <source>
        <strain evidence="2">cv. Yunnan</strain>
        <tissue evidence="1">Leaves</tissue>
    </source>
</reference>
<evidence type="ECO:0000313" key="1">
    <source>
        <dbReference type="EMBL" id="KAI3815942.1"/>
    </source>
</evidence>
<organism evidence="1 2">
    <name type="scientific">Smallanthus sonchifolius</name>
    <dbReference type="NCBI Taxonomy" id="185202"/>
    <lineage>
        <taxon>Eukaryota</taxon>
        <taxon>Viridiplantae</taxon>
        <taxon>Streptophyta</taxon>
        <taxon>Embryophyta</taxon>
        <taxon>Tracheophyta</taxon>
        <taxon>Spermatophyta</taxon>
        <taxon>Magnoliopsida</taxon>
        <taxon>eudicotyledons</taxon>
        <taxon>Gunneridae</taxon>
        <taxon>Pentapetalae</taxon>
        <taxon>asterids</taxon>
        <taxon>campanulids</taxon>
        <taxon>Asterales</taxon>
        <taxon>Asteraceae</taxon>
        <taxon>Asteroideae</taxon>
        <taxon>Heliantheae alliance</taxon>
        <taxon>Millerieae</taxon>
        <taxon>Smallanthus</taxon>
    </lineage>
</organism>
<comment type="caution">
    <text evidence="1">The sequence shown here is derived from an EMBL/GenBank/DDBJ whole genome shotgun (WGS) entry which is preliminary data.</text>
</comment>
<protein>
    <submittedName>
        <fullName evidence="1">Uncharacterized protein</fullName>
    </submittedName>
</protein>
<reference evidence="2" key="1">
    <citation type="journal article" date="2022" name="Mol. Ecol. Resour.">
        <title>The genomes of chicory, endive, great burdock and yacon provide insights into Asteraceae palaeo-polyploidization history and plant inulin production.</title>
        <authorList>
            <person name="Fan W."/>
            <person name="Wang S."/>
            <person name="Wang H."/>
            <person name="Wang A."/>
            <person name="Jiang F."/>
            <person name="Liu H."/>
            <person name="Zhao H."/>
            <person name="Xu D."/>
            <person name="Zhang Y."/>
        </authorList>
    </citation>
    <scope>NUCLEOTIDE SEQUENCE [LARGE SCALE GENOMIC DNA]</scope>
    <source>
        <strain evidence="2">cv. Yunnan</strain>
    </source>
</reference>
<dbReference type="Proteomes" id="UP001056120">
    <property type="component" value="Linkage Group LG05"/>
</dbReference>